<dbReference type="InterPro" id="IPR000210">
    <property type="entry name" value="BTB/POZ_dom"/>
</dbReference>
<evidence type="ECO:0000256" key="3">
    <source>
        <dbReference type="ARBA" id="ARBA00022475"/>
    </source>
</evidence>
<evidence type="ECO:0008006" key="18">
    <source>
        <dbReference type="Google" id="ProtNLM"/>
    </source>
</evidence>
<sequence>EYVPTVFDNYSASVTVDGKTVNLGLWDTAGQEDYDRLRPLSYPQTDVFIVCFSLVSPSSFENVSSKWVPELRHFCPNTPIILAGNKLDLRGERQPMTSVTTEQGEQLAKQLGLYKYVENSALQRNGINTLFDEAIRAAISAPSHRKRKSISLFSFRNSKQVSNSASKAPQPPELPKQERAPYIYIETSSFGDDWKKMVNSKSFADIFFDLSGEIFWSHRSILCAASKLFYNLLYKSQHSNLPSCIRKITHNVIRAAIEKSSPDNLNSTLFTYVDEDHLEQEFICSICTDPFIDPVSHSCLNTFCRGCVKQVTTCPLCRGSIDTLQSAPKALQNMLDRLKINCVACGEETIRGEFINHQKICLETNGGSLKEEPEAKDTGDVTSIELDPTIDRQAFVSILEFLYSGLPVLQSNNLEEVLRVAHLFDCQELVTIVKNIQNGEEDLNPSIGTWLNDTTGERMKKNFLNKSKYCDVAFKLDNNSIVYGHRAVLATRCHVMNRMLNGSYNEKTILEPIHITDTSAKCFLALLEYLYSDHAPIENSDGIGILKLAHRFGVSRLVTLCELYVSKSVEVSIERGILKSAMNVIGLLLDAQKHNANQLADFCLHFISQNYEPMSKRSEWNLLTGRNLEFIEKHRWPPLSYLQQIGEYEKMVAGTEHSDKCRI</sequence>
<keyword evidence="6 12" id="KW-0479">Metal-binding</keyword>
<dbReference type="Gene3D" id="3.30.710.10">
    <property type="entry name" value="Potassium Channel Kv1.1, Chain A"/>
    <property type="match status" value="3"/>
</dbReference>
<dbReference type="Pfam" id="PF00071">
    <property type="entry name" value="Ras"/>
    <property type="match status" value="1"/>
</dbReference>
<dbReference type="Gene3D" id="3.40.50.300">
    <property type="entry name" value="P-loop containing nucleotide triphosphate hydrolases"/>
    <property type="match status" value="1"/>
</dbReference>
<comment type="similarity">
    <text evidence="2">Belongs to the small GTPase superfamily. Rho family.</text>
</comment>
<dbReference type="NCBIfam" id="TIGR00231">
    <property type="entry name" value="small_GTP"/>
    <property type="match status" value="1"/>
</dbReference>
<keyword evidence="3" id="KW-1003">Cell membrane</keyword>
<dbReference type="SMART" id="SM00173">
    <property type="entry name" value="RAS"/>
    <property type="match status" value="1"/>
</dbReference>
<dbReference type="Gene3D" id="1.25.40.420">
    <property type="match status" value="1"/>
</dbReference>
<dbReference type="InterPro" id="IPR027417">
    <property type="entry name" value="P-loop_NTPase"/>
</dbReference>
<dbReference type="SUPFAM" id="SSF52540">
    <property type="entry name" value="P-loop containing nucleoside triphosphate hydrolases"/>
    <property type="match status" value="1"/>
</dbReference>
<keyword evidence="4" id="KW-0488">Methylation</keyword>
<reference evidence="15" key="1">
    <citation type="submission" date="2021-02" db="EMBL/GenBank/DDBJ databases">
        <authorList>
            <person name="Nowell W R."/>
        </authorList>
    </citation>
    <scope>NUCLEOTIDE SEQUENCE</scope>
</reference>
<feature type="non-terminal residue" evidence="15">
    <location>
        <position position="1"/>
    </location>
</feature>
<keyword evidence="7" id="KW-0862">Zinc</keyword>
<dbReference type="PROSITE" id="PS51421">
    <property type="entry name" value="RAS"/>
    <property type="match status" value="1"/>
</dbReference>
<evidence type="ECO:0000256" key="9">
    <source>
        <dbReference type="ARBA" id="ARBA00023136"/>
    </source>
</evidence>
<gene>
    <name evidence="15" type="ORF">OVA965_LOCUS34095</name>
    <name evidence="16" type="ORF">TMI583_LOCUS35005</name>
</gene>
<evidence type="ECO:0000256" key="7">
    <source>
        <dbReference type="ARBA" id="ARBA00022833"/>
    </source>
</evidence>
<keyword evidence="9" id="KW-0472">Membrane</keyword>
<dbReference type="GO" id="GO:0005886">
    <property type="term" value="C:plasma membrane"/>
    <property type="evidence" value="ECO:0007669"/>
    <property type="project" value="UniProtKB-SubCell"/>
</dbReference>
<dbReference type="CDD" id="cd18499">
    <property type="entry name" value="BACK_RHOBTB"/>
    <property type="match status" value="1"/>
</dbReference>
<keyword evidence="8" id="KW-0342">GTP-binding</keyword>
<evidence type="ECO:0000256" key="1">
    <source>
        <dbReference type="ARBA" id="ARBA00004342"/>
    </source>
</evidence>
<proteinExistence type="inferred from homology"/>
<dbReference type="SMART" id="SM00184">
    <property type="entry name" value="RING"/>
    <property type="match status" value="1"/>
</dbReference>
<accession>A0A8S2FD68</accession>
<dbReference type="GO" id="GO:0005525">
    <property type="term" value="F:GTP binding"/>
    <property type="evidence" value="ECO:0007669"/>
    <property type="project" value="UniProtKB-KW"/>
</dbReference>
<dbReference type="PRINTS" id="PR00449">
    <property type="entry name" value="RASTRNSFRMNG"/>
</dbReference>
<dbReference type="PROSITE" id="PS51420">
    <property type="entry name" value="RHO"/>
    <property type="match status" value="1"/>
</dbReference>
<evidence type="ECO:0000256" key="10">
    <source>
        <dbReference type="ARBA" id="ARBA00023288"/>
    </source>
</evidence>
<dbReference type="Gene3D" id="3.30.40.10">
    <property type="entry name" value="Zinc/RING finger domain, C3HC4 (zinc finger)"/>
    <property type="match status" value="1"/>
</dbReference>
<dbReference type="SMART" id="SM00175">
    <property type="entry name" value="RAB"/>
    <property type="match status" value="1"/>
</dbReference>
<protein>
    <recommendedName>
        <fullName evidence="18">RING-type domain-containing protein</fullName>
    </recommendedName>
</protein>
<dbReference type="EMBL" id="CAJNOK010028280">
    <property type="protein sequence ID" value="CAF1432375.1"/>
    <property type="molecule type" value="Genomic_DNA"/>
</dbReference>
<dbReference type="PROSITE" id="PS51419">
    <property type="entry name" value="RAB"/>
    <property type="match status" value="1"/>
</dbReference>
<dbReference type="Proteomes" id="UP000677228">
    <property type="component" value="Unassembled WGS sequence"/>
</dbReference>
<dbReference type="EMBL" id="CAJOBA010050068">
    <property type="protein sequence ID" value="CAF4230234.1"/>
    <property type="molecule type" value="Genomic_DNA"/>
</dbReference>
<dbReference type="SUPFAM" id="SSF54695">
    <property type="entry name" value="POZ domain"/>
    <property type="match status" value="2"/>
</dbReference>
<name>A0A8S2FD68_9BILA</name>
<keyword evidence="11" id="KW-0636">Prenylation</keyword>
<evidence type="ECO:0000259" key="14">
    <source>
        <dbReference type="PROSITE" id="PS50097"/>
    </source>
</evidence>
<dbReference type="SUPFAM" id="SSF57850">
    <property type="entry name" value="RING/U-box"/>
    <property type="match status" value="1"/>
</dbReference>
<feature type="domain" description="BTB" evidence="14">
    <location>
        <begin position="204"/>
        <end position="233"/>
    </location>
</feature>
<evidence type="ECO:0000256" key="2">
    <source>
        <dbReference type="ARBA" id="ARBA00010142"/>
    </source>
</evidence>
<evidence type="ECO:0000256" key="5">
    <source>
        <dbReference type="ARBA" id="ARBA00022741"/>
    </source>
</evidence>
<evidence type="ECO:0000313" key="15">
    <source>
        <dbReference type="EMBL" id="CAF1432375.1"/>
    </source>
</evidence>
<evidence type="ECO:0000313" key="16">
    <source>
        <dbReference type="EMBL" id="CAF4230234.1"/>
    </source>
</evidence>
<evidence type="ECO:0000256" key="11">
    <source>
        <dbReference type="ARBA" id="ARBA00023289"/>
    </source>
</evidence>
<evidence type="ECO:0000256" key="4">
    <source>
        <dbReference type="ARBA" id="ARBA00022481"/>
    </source>
</evidence>
<dbReference type="InterPro" id="IPR013083">
    <property type="entry name" value="Znf_RING/FYVE/PHD"/>
</dbReference>
<evidence type="ECO:0000259" key="13">
    <source>
        <dbReference type="PROSITE" id="PS50089"/>
    </source>
</evidence>
<dbReference type="PANTHER" id="PTHR24072">
    <property type="entry name" value="RHO FAMILY GTPASE"/>
    <property type="match status" value="1"/>
</dbReference>
<comment type="caution">
    <text evidence="15">The sequence shown here is derived from an EMBL/GenBank/DDBJ whole genome shotgun (WGS) entry which is preliminary data.</text>
</comment>
<dbReference type="GO" id="GO:0007264">
    <property type="term" value="P:small GTPase-mediated signal transduction"/>
    <property type="evidence" value="ECO:0007669"/>
    <property type="project" value="InterPro"/>
</dbReference>
<keyword evidence="5" id="KW-0547">Nucleotide-binding</keyword>
<dbReference type="Proteomes" id="UP000682733">
    <property type="component" value="Unassembled WGS sequence"/>
</dbReference>
<evidence type="ECO:0000256" key="12">
    <source>
        <dbReference type="PROSITE-ProRule" id="PRU00175"/>
    </source>
</evidence>
<evidence type="ECO:0000256" key="8">
    <source>
        <dbReference type="ARBA" id="ARBA00023134"/>
    </source>
</evidence>
<dbReference type="FunFam" id="3.40.50.300:FF:000983">
    <property type="entry name" value="Rho family GTPase"/>
    <property type="match status" value="1"/>
</dbReference>
<organism evidence="15 17">
    <name type="scientific">Didymodactylos carnosus</name>
    <dbReference type="NCBI Taxonomy" id="1234261"/>
    <lineage>
        <taxon>Eukaryota</taxon>
        <taxon>Metazoa</taxon>
        <taxon>Spiralia</taxon>
        <taxon>Gnathifera</taxon>
        <taxon>Rotifera</taxon>
        <taxon>Eurotatoria</taxon>
        <taxon>Bdelloidea</taxon>
        <taxon>Philodinida</taxon>
        <taxon>Philodinidae</taxon>
        <taxon>Didymodactylos</taxon>
    </lineage>
</organism>
<dbReference type="PROSITE" id="PS50097">
    <property type="entry name" value="BTB"/>
    <property type="match status" value="2"/>
</dbReference>
<keyword evidence="10" id="KW-0449">Lipoprotein</keyword>
<evidence type="ECO:0000313" key="17">
    <source>
        <dbReference type="Proteomes" id="UP000677228"/>
    </source>
</evidence>
<dbReference type="InterPro" id="IPR005225">
    <property type="entry name" value="Small_GTP-bd"/>
</dbReference>
<keyword evidence="6 12" id="KW-0863">Zinc-finger</keyword>
<dbReference type="AlphaFoldDB" id="A0A8S2FD68"/>
<dbReference type="SMART" id="SM00225">
    <property type="entry name" value="BTB"/>
    <property type="match status" value="2"/>
</dbReference>
<dbReference type="Pfam" id="PF00651">
    <property type="entry name" value="BTB"/>
    <property type="match status" value="3"/>
</dbReference>
<comment type="subcellular location">
    <subcellularLocation>
        <location evidence="1">Cell membrane</location>
        <topology evidence="1">Lipid-anchor</topology>
        <orientation evidence="1">Cytoplasmic side</orientation>
    </subcellularLocation>
</comment>
<dbReference type="CDD" id="cd00157">
    <property type="entry name" value="Rho"/>
    <property type="match status" value="1"/>
</dbReference>
<evidence type="ECO:0000256" key="6">
    <source>
        <dbReference type="ARBA" id="ARBA00022771"/>
    </source>
</evidence>
<dbReference type="InterPro" id="IPR001841">
    <property type="entry name" value="Znf_RING"/>
</dbReference>
<dbReference type="SMART" id="SM00174">
    <property type="entry name" value="RHO"/>
    <property type="match status" value="1"/>
</dbReference>
<dbReference type="GO" id="GO:0003924">
    <property type="term" value="F:GTPase activity"/>
    <property type="evidence" value="ECO:0007669"/>
    <property type="project" value="InterPro"/>
</dbReference>
<dbReference type="InterPro" id="IPR011333">
    <property type="entry name" value="SKP1/BTB/POZ_sf"/>
</dbReference>
<dbReference type="GO" id="GO:0008270">
    <property type="term" value="F:zinc ion binding"/>
    <property type="evidence" value="ECO:0007669"/>
    <property type="project" value="UniProtKB-KW"/>
</dbReference>
<dbReference type="PROSITE" id="PS50089">
    <property type="entry name" value="ZF_RING_2"/>
    <property type="match status" value="1"/>
</dbReference>
<feature type="domain" description="RING-type" evidence="13">
    <location>
        <begin position="284"/>
        <end position="318"/>
    </location>
</feature>
<feature type="domain" description="BTB" evidence="14">
    <location>
        <begin position="470"/>
        <end position="539"/>
    </location>
</feature>
<dbReference type="InterPro" id="IPR001806">
    <property type="entry name" value="Small_GTPase"/>
</dbReference>
<dbReference type="InterPro" id="IPR003578">
    <property type="entry name" value="Small_GTPase_Rho"/>
</dbReference>
<feature type="non-terminal residue" evidence="15">
    <location>
        <position position="663"/>
    </location>
</feature>